<feature type="chain" id="PRO_5014337172" evidence="2">
    <location>
        <begin position="32"/>
        <end position="417"/>
    </location>
</feature>
<dbReference type="Pfam" id="PF04488">
    <property type="entry name" value="Gly_transf_sug"/>
    <property type="match status" value="1"/>
</dbReference>
<dbReference type="Proteomes" id="UP000235786">
    <property type="component" value="Unassembled WGS sequence"/>
</dbReference>
<dbReference type="STRING" id="1149755.A0A2J6RHS7"/>
<keyword evidence="3" id="KW-0808">Transferase</keyword>
<accession>A0A2J6RHS7</accession>
<dbReference type="InterPro" id="IPR029044">
    <property type="entry name" value="Nucleotide-diphossugar_trans"/>
</dbReference>
<gene>
    <name evidence="3" type="ORF">L207DRAFT_431547</name>
</gene>
<sequence>MISYSLPASKRRRQPLVIALLLLIAVWTWHSTRTSKATHDEGFYPERYPLAWKHVSMASTPSGAWYIPPEWLEPSEEAPRNILEAAQLAQRLATKGNRHIPYSKIPLIIHQTWKDTNLVTWKPDILEGVEQWLTYATAAGNQSMAYFLWLDDGCRDLVRGMQPDLVDYVDAMPLMVEKSDVFRVLVVNLIGGVYGDVDTLPLRSPASWLDHTDVSPWMDPETGKTYSSPRKPIELILGIEGDNRPDTDDYWRMGYNYPIQLTQWALASAPDHPILNSFVSNFVAMVKDITRPYRGDAKATKDALYRVDPIELTGPAAVTLATMEYLEKKDGLRWDALTGLVDHGRSKAVGSTLIYPITAFSPGRGKWHGMGSKPITDPDARVLHRAQGSWKTPNLRVEFGKFCRTVFGGCRDWSRVP</sequence>
<reference evidence="3 4" key="1">
    <citation type="submission" date="2016-04" db="EMBL/GenBank/DDBJ databases">
        <title>A degradative enzymes factory behind the ericoid mycorrhizal symbiosis.</title>
        <authorList>
            <consortium name="DOE Joint Genome Institute"/>
            <person name="Martino E."/>
            <person name="Morin E."/>
            <person name="Grelet G."/>
            <person name="Kuo A."/>
            <person name="Kohler A."/>
            <person name="Daghino S."/>
            <person name="Barry K."/>
            <person name="Choi C."/>
            <person name="Cichocki N."/>
            <person name="Clum A."/>
            <person name="Copeland A."/>
            <person name="Hainaut M."/>
            <person name="Haridas S."/>
            <person name="Labutti K."/>
            <person name="Lindquist E."/>
            <person name="Lipzen A."/>
            <person name="Khouja H.-R."/>
            <person name="Murat C."/>
            <person name="Ohm R."/>
            <person name="Olson A."/>
            <person name="Spatafora J."/>
            <person name="Veneault-Fourrey C."/>
            <person name="Henrissat B."/>
            <person name="Grigoriev I."/>
            <person name="Martin F."/>
            <person name="Perotto S."/>
        </authorList>
    </citation>
    <scope>NUCLEOTIDE SEQUENCE [LARGE SCALE GENOMIC DNA]</scope>
    <source>
        <strain evidence="3 4">F</strain>
    </source>
</reference>
<dbReference type="SUPFAM" id="SSF53448">
    <property type="entry name" value="Nucleotide-diphospho-sugar transferases"/>
    <property type="match status" value="1"/>
</dbReference>
<feature type="signal peptide" evidence="2">
    <location>
        <begin position="1"/>
        <end position="31"/>
    </location>
</feature>
<dbReference type="EMBL" id="KZ613948">
    <property type="protein sequence ID" value="PMD38075.1"/>
    <property type="molecule type" value="Genomic_DNA"/>
</dbReference>
<keyword evidence="2" id="KW-0732">Signal</keyword>
<name>A0A2J6RHS7_HYAVF</name>
<dbReference type="Gene3D" id="3.90.550.20">
    <property type="match status" value="1"/>
</dbReference>
<dbReference type="InterPro" id="IPR039367">
    <property type="entry name" value="Och1-like"/>
</dbReference>
<evidence type="ECO:0000256" key="2">
    <source>
        <dbReference type="SAM" id="SignalP"/>
    </source>
</evidence>
<dbReference type="InterPro" id="IPR007577">
    <property type="entry name" value="GlycoTrfase_DXD_sugar-bd_CS"/>
</dbReference>
<dbReference type="GO" id="GO:0000136">
    <property type="term" value="C:mannan polymerase complex"/>
    <property type="evidence" value="ECO:0007669"/>
    <property type="project" value="TreeGrafter"/>
</dbReference>
<evidence type="ECO:0000256" key="1">
    <source>
        <dbReference type="ARBA" id="ARBA00009003"/>
    </source>
</evidence>
<dbReference type="AlphaFoldDB" id="A0A2J6RHS7"/>
<dbReference type="OrthoDB" id="1577640at2759"/>
<keyword evidence="4" id="KW-1185">Reference proteome</keyword>
<comment type="similarity">
    <text evidence="1">Belongs to the glycosyltransferase 32 family.</text>
</comment>
<dbReference type="GO" id="GO:0006487">
    <property type="term" value="P:protein N-linked glycosylation"/>
    <property type="evidence" value="ECO:0007669"/>
    <property type="project" value="TreeGrafter"/>
</dbReference>
<evidence type="ECO:0000313" key="3">
    <source>
        <dbReference type="EMBL" id="PMD38075.1"/>
    </source>
</evidence>
<evidence type="ECO:0000313" key="4">
    <source>
        <dbReference type="Proteomes" id="UP000235786"/>
    </source>
</evidence>
<protein>
    <submittedName>
        <fullName evidence="3">Glycosyltransferase family 32 protein</fullName>
    </submittedName>
</protein>
<dbReference type="PANTHER" id="PTHR31834:SF10">
    <property type="entry name" value="TRANSFERASE, PUTATIVE (AFU_ORTHOLOGUE AFUA_8G02040)-RELATED"/>
    <property type="match status" value="1"/>
</dbReference>
<proteinExistence type="inferred from homology"/>
<dbReference type="GO" id="GO:0000009">
    <property type="term" value="F:alpha-1,6-mannosyltransferase activity"/>
    <property type="evidence" value="ECO:0007669"/>
    <property type="project" value="InterPro"/>
</dbReference>
<dbReference type="PANTHER" id="PTHR31834">
    <property type="entry name" value="INITIATION-SPECIFIC ALPHA-1,6-MANNOSYLTRANSFERASE"/>
    <property type="match status" value="1"/>
</dbReference>
<organism evidence="3 4">
    <name type="scientific">Hyaloscypha variabilis (strain UAMH 11265 / GT02V1 / F)</name>
    <name type="common">Meliniomyces variabilis</name>
    <dbReference type="NCBI Taxonomy" id="1149755"/>
    <lineage>
        <taxon>Eukaryota</taxon>
        <taxon>Fungi</taxon>
        <taxon>Dikarya</taxon>
        <taxon>Ascomycota</taxon>
        <taxon>Pezizomycotina</taxon>
        <taxon>Leotiomycetes</taxon>
        <taxon>Helotiales</taxon>
        <taxon>Hyaloscyphaceae</taxon>
        <taxon>Hyaloscypha</taxon>
        <taxon>Hyaloscypha variabilis</taxon>
    </lineage>
</organism>